<reference evidence="4 5" key="1">
    <citation type="submission" date="2016-06" db="EMBL/GenBank/DDBJ databases">
        <title>Complete genome sequence of a saline-alkali tolerant type strain Dietzia timorensis ID05-A0528T.</title>
        <authorList>
            <person name="Wu X."/>
        </authorList>
    </citation>
    <scope>NUCLEOTIDE SEQUENCE [LARGE SCALE GENOMIC DNA]</scope>
    <source>
        <strain evidence="4 5">ID05-A0528</strain>
    </source>
</reference>
<dbReference type="STRING" id="499555.BJL86_1935"/>
<dbReference type="InterPro" id="IPR036663">
    <property type="entry name" value="Fumarylacetoacetase_C_sf"/>
</dbReference>
<evidence type="ECO:0000256" key="1">
    <source>
        <dbReference type="ARBA" id="ARBA00022723"/>
    </source>
</evidence>
<evidence type="ECO:0000313" key="5">
    <source>
        <dbReference type="Proteomes" id="UP000186104"/>
    </source>
</evidence>
<protein>
    <recommendedName>
        <fullName evidence="6">2-hydroxyhepta-2,4-diene-1,7-dioate isomerase</fullName>
    </recommendedName>
</protein>
<dbReference type="AlphaFoldDB" id="A0A173LLC0"/>
<dbReference type="Gene3D" id="3.90.850.10">
    <property type="entry name" value="Fumarylacetoacetase-like, C-terminal domain"/>
    <property type="match status" value="1"/>
</dbReference>
<dbReference type="InterPro" id="IPR018833">
    <property type="entry name" value="Rv2993c-like_N"/>
</dbReference>
<feature type="domain" description="Fumarylacetoacetase-like C-terminal" evidence="2">
    <location>
        <begin position="62"/>
        <end position="262"/>
    </location>
</feature>
<dbReference type="Pfam" id="PF01557">
    <property type="entry name" value="FAA_hydrolase"/>
    <property type="match status" value="1"/>
</dbReference>
<dbReference type="SUPFAM" id="SSF56529">
    <property type="entry name" value="FAH"/>
    <property type="match status" value="1"/>
</dbReference>
<organism evidence="4 5">
    <name type="scientific">Dietzia timorensis</name>
    <dbReference type="NCBI Taxonomy" id="499555"/>
    <lineage>
        <taxon>Bacteria</taxon>
        <taxon>Bacillati</taxon>
        <taxon>Actinomycetota</taxon>
        <taxon>Actinomycetes</taxon>
        <taxon>Mycobacteriales</taxon>
        <taxon>Dietziaceae</taxon>
        <taxon>Dietzia</taxon>
    </lineage>
</organism>
<dbReference type="FunFam" id="3.90.850.10:FF:000002">
    <property type="entry name" value="2-hydroxyhepta-2,4-diene-1,7-dioate isomerase"/>
    <property type="match status" value="1"/>
</dbReference>
<accession>A0A173LLC0</accession>
<gene>
    <name evidence="4" type="ORF">BJL86_1935</name>
</gene>
<dbReference type="GO" id="GO:0019752">
    <property type="term" value="P:carboxylic acid metabolic process"/>
    <property type="evidence" value="ECO:0007669"/>
    <property type="project" value="UniProtKB-ARBA"/>
</dbReference>
<keyword evidence="1" id="KW-0479">Metal-binding</keyword>
<dbReference type="GO" id="GO:0018773">
    <property type="term" value="F:acetylpyruvate hydrolase activity"/>
    <property type="evidence" value="ECO:0007669"/>
    <property type="project" value="TreeGrafter"/>
</dbReference>
<dbReference type="KEGG" id="dtm:BJL86_1935"/>
<dbReference type="InterPro" id="IPR011234">
    <property type="entry name" value="Fumarylacetoacetase-like_C"/>
</dbReference>
<feature type="domain" description="Rv2993c-like N-terminal" evidence="3">
    <location>
        <begin position="1"/>
        <end position="57"/>
    </location>
</feature>
<dbReference type="PANTHER" id="PTHR11820">
    <property type="entry name" value="ACYLPYRUVASE"/>
    <property type="match status" value="1"/>
</dbReference>
<proteinExistence type="predicted"/>
<dbReference type="GO" id="GO:0016853">
    <property type="term" value="F:isomerase activity"/>
    <property type="evidence" value="ECO:0007669"/>
    <property type="project" value="UniProtKB-ARBA"/>
</dbReference>
<dbReference type="GO" id="GO:0046872">
    <property type="term" value="F:metal ion binding"/>
    <property type="evidence" value="ECO:0007669"/>
    <property type="project" value="UniProtKB-KW"/>
</dbReference>
<name>A0A173LLC0_9ACTN</name>
<dbReference type="PANTHER" id="PTHR11820:SF7">
    <property type="entry name" value="ACYLPYRUVASE FAHD1, MITOCHONDRIAL"/>
    <property type="match status" value="1"/>
</dbReference>
<dbReference type="Gene3D" id="2.30.30.370">
    <property type="entry name" value="FAH"/>
    <property type="match status" value="1"/>
</dbReference>
<dbReference type="RefSeq" id="WP_067472158.1">
    <property type="nucleotide sequence ID" value="NZ_CP015961.1"/>
</dbReference>
<evidence type="ECO:0008006" key="6">
    <source>
        <dbReference type="Google" id="ProtNLM"/>
    </source>
</evidence>
<evidence type="ECO:0000259" key="2">
    <source>
        <dbReference type="Pfam" id="PF01557"/>
    </source>
</evidence>
<dbReference type="Proteomes" id="UP000186104">
    <property type="component" value="Chromosome"/>
</dbReference>
<keyword evidence="5" id="KW-1185">Reference proteome</keyword>
<evidence type="ECO:0000259" key="3">
    <source>
        <dbReference type="Pfam" id="PF10370"/>
    </source>
</evidence>
<dbReference type="OrthoDB" id="9805307at2"/>
<sequence length="264" mass="28130">MKLARIAHPQGFAFVEIRENGGGESDAICAEIDQHPFGEPTFTGREWPMPEVRLLAPILPPKIVCIGKNYAEHAAEMGSEAPESPLIFLKPSTAVVGPGNEIVYPPSSERVDHEGELAVVIGQPCKAVPASRAAEVILGYTIANDVTARDQQASDGQWTRAKGYDSFCPLGPWIVTDMDPSGIDVRSTLHHADGSSEVRQEGSTSQFIHTIGEIIEYISKVMTLLPGDVILTGTPAGVGPMTPGDEIEIEIEGIGSLRNPVVAG</sequence>
<dbReference type="EMBL" id="CP015961">
    <property type="protein sequence ID" value="ANI92703.1"/>
    <property type="molecule type" value="Genomic_DNA"/>
</dbReference>
<dbReference type="Pfam" id="PF10370">
    <property type="entry name" value="Rv2993c-like_N"/>
    <property type="match status" value="1"/>
</dbReference>
<evidence type="ECO:0000313" key="4">
    <source>
        <dbReference type="EMBL" id="ANI92703.1"/>
    </source>
</evidence>